<dbReference type="InterPro" id="IPR049900">
    <property type="entry name" value="PKS_mFAS_DH"/>
</dbReference>
<dbReference type="InterPro" id="IPR055123">
    <property type="entry name" value="SpnB-like_Rossmann"/>
</dbReference>
<keyword evidence="2" id="KW-0511">Multifunctional enzyme</keyword>
<evidence type="ECO:0000313" key="6">
    <source>
        <dbReference type="Proteomes" id="UP001301132"/>
    </source>
</evidence>
<protein>
    <submittedName>
        <fullName evidence="5">Polyketide synthase dehydratase domain-containing protein</fullName>
    </submittedName>
</protein>
<dbReference type="InterPro" id="IPR036291">
    <property type="entry name" value="NAD(P)-bd_dom_sf"/>
</dbReference>
<name>A0ABT4PD99_9ACTN</name>
<keyword evidence="6" id="KW-1185">Reference proteome</keyword>
<feature type="region of interest" description="C-terminal hotdog fold" evidence="3">
    <location>
        <begin position="1"/>
        <end position="109"/>
    </location>
</feature>
<dbReference type="EMBL" id="JAPWHU010000897">
    <property type="protein sequence ID" value="MCZ4639123.1"/>
    <property type="molecule type" value="Genomic_DNA"/>
</dbReference>
<dbReference type="Gene3D" id="3.10.129.110">
    <property type="entry name" value="Polyketide synthase dehydratase"/>
    <property type="match status" value="1"/>
</dbReference>
<reference evidence="5 6" key="1">
    <citation type="submission" date="2022-12" db="EMBL/GenBank/DDBJ databases">
        <authorList>
            <person name="Abashina T."/>
            <person name="Solyanikova I."/>
            <person name="Delegan Y."/>
        </authorList>
    </citation>
    <scope>NUCLEOTIDE SEQUENCE [LARGE SCALE GENOMIC DNA]</scope>
    <source>
        <strain evidence="5 6">IPS92ro</strain>
    </source>
</reference>
<comment type="caution">
    <text evidence="5">The sequence shown here is derived from an EMBL/GenBank/DDBJ whole genome shotgun (WGS) entry which is preliminary data.</text>
</comment>
<feature type="non-terminal residue" evidence="5">
    <location>
        <position position="264"/>
    </location>
</feature>
<keyword evidence="1" id="KW-0808">Transferase</keyword>
<comment type="caution">
    <text evidence="3">Lacks conserved residue(s) required for the propagation of feature annotation.</text>
</comment>
<feature type="non-terminal residue" evidence="5">
    <location>
        <position position="1"/>
    </location>
</feature>
<dbReference type="InterPro" id="IPR049551">
    <property type="entry name" value="PKS_DH_C"/>
</dbReference>
<dbReference type="PROSITE" id="PS52019">
    <property type="entry name" value="PKS_MFAS_DH"/>
    <property type="match status" value="1"/>
</dbReference>
<dbReference type="Pfam" id="PF14765">
    <property type="entry name" value="PS-DH"/>
    <property type="match status" value="1"/>
</dbReference>
<feature type="domain" description="PKS/mFAS DH" evidence="4">
    <location>
        <begin position="1"/>
        <end position="109"/>
    </location>
</feature>
<dbReference type="SUPFAM" id="SSF51735">
    <property type="entry name" value="NAD(P)-binding Rossmann-fold domains"/>
    <property type="match status" value="1"/>
</dbReference>
<organism evidence="5 6">
    <name type="scientific">Streptomyces rubrogriseus</name>
    <dbReference type="NCBI Taxonomy" id="194673"/>
    <lineage>
        <taxon>Bacteria</taxon>
        <taxon>Bacillati</taxon>
        <taxon>Actinomycetota</taxon>
        <taxon>Actinomycetes</taxon>
        <taxon>Kitasatosporales</taxon>
        <taxon>Streptomycetaceae</taxon>
        <taxon>Streptomyces</taxon>
        <taxon>Streptomyces violaceoruber group</taxon>
    </lineage>
</organism>
<dbReference type="PANTHER" id="PTHR43775:SF51">
    <property type="entry name" value="INACTIVE PHENOLPHTHIOCEROL SYNTHESIS POLYKETIDE SYNTHASE TYPE I PKS1-RELATED"/>
    <property type="match status" value="1"/>
</dbReference>
<dbReference type="PANTHER" id="PTHR43775">
    <property type="entry name" value="FATTY ACID SYNTHASE"/>
    <property type="match status" value="1"/>
</dbReference>
<dbReference type="Gene3D" id="3.40.50.11460">
    <property type="match status" value="1"/>
</dbReference>
<dbReference type="RefSeq" id="WP_269636682.1">
    <property type="nucleotide sequence ID" value="NZ_JAPWHU010000897.1"/>
</dbReference>
<evidence type="ECO:0000256" key="3">
    <source>
        <dbReference type="PROSITE-ProRule" id="PRU01363"/>
    </source>
</evidence>
<proteinExistence type="predicted"/>
<feature type="region of interest" description="N-terminal hotdog fold" evidence="3">
    <location>
        <position position="1"/>
    </location>
</feature>
<accession>A0ABT4PD99</accession>
<dbReference type="InterPro" id="IPR050091">
    <property type="entry name" value="PKS_NRPS_Biosynth_Enz"/>
</dbReference>
<dbReference type="Pfam" id="PF22953">
    <property type="entry name" value="SpnB_Rossmann"/>
    <property type="match status" value="1"/>
</dbReference>
<sequence length="264" mass="27930">WRGDGEIYAEVALPEEQRADAGRYVLHPALLDAALHPLLPGVADQDRAALLPFTWSGVTIHATGASVLRVRLTLTGADVAALTVADATGAPVASVESLLLRPLSKDALRQAASTARDGLFRIAWNTLPTTDTPTDTTDTTGWAVVGDLTVDGATRHTNLDAVRAEDNIPRTVLYAPPVPDGDVPQAAHTALRDALSTTQSWLADDRTTDTTLVVVTRGALATHHTQHTDPVQAGLWGLLRVAQTENPGRIALLDTDTDTIPTTA</sequence>
<evidence type="ECO:0000313" key="5">
    <source>
        <dbReference type="EMBL" id="MCZ4639123.1"/>
    </source>
</evidence>
<dbReference type="Proteomes" id="UP001301132">
    <property type="component" value="Unassembled WGS sequence"/>
</dbReference>
<gene>
    <name evidence="5" type="ORF">O3S69_34305</name>
</gene>
<evidence type="ECO:0000256" key="2">
    <source>
        <dbReference type="ARBA" id="ARBA00023268"/>
    </source>
</evidence>
<evidence type="ECO:0000256" key="1">
    <source>
        <dbReference type="ARBA" id="ARBA00022679"/>
    </source>
</evidence>
<dbReference type="InterPro" id="IPR042104">
    <property type="entry name" value="PKS_dehydratase_sf"/>
</dbReference>
<evidence type="ECO:0000259" key="4">
    <source>
        <dbReference type="PROSITE" id="PS52019"/>
    </source>
</evidence>